<dbReference type="Proteomes" id="UP000636800">
    <property type="component" value="Chromosome 12"/>
</dbReference>
<dbReference type="EMBL" id="JADCNM010000012">
    <property type="protein sequence ID" value="KAG0459848.1"/>
    <property type="molecule type" value="Genomic_DNA"/>
</dbReference>
<comment type="caution">
    <text evidence="3">The sequence shown here is derived from an EMBL/GenBank/DDBJ whole genome shotgun (WGS) entry which is preliminary data.</text>
</comment>
<reference evidence="4 5" key="1">
    <citation type="journal article" date="2020" name="Nat. Food">
        <title>A phased Vanilla planifolia genome enables genetic improvement of flavour and production.</title>
        <authorList>
            <person name="Hasing T."/>
            <person name="Tang H."/>
            <person name="Brym M."/>
            <person name="Khazi F."/>
            <person name="Huang T."/>
            <person name="Chambers A.H."/>
        </authorList>
    </citation>
    <scope>NUCLEOTIDE SEQUENCE [LARGE SCALE GENOMIC DNA]</scope>
    <source>
        <tissue evidence="3">Leaf</tissue>
    </source>
</reference>
<evidence type="ECO:0000313" key="3">
    <source>
        <dbReference type="EMBL" id="KAG0459848.1"/>
    </source>
</evidence>
<accession>A0A835UFX4</accession>
<feature type="region of interest" description="Disordered" evidence="1">
    <location>
        <begin position="29"/>
        <end position="70"/>
    </location>
</feature>
<gene>
    <name evidence="3" type="ORF">HPP92_022976</name>
    <name evidence="2" type="ORF">HPP92_023241</name>
</gene>
<dbReference type="AlphaFoldDB" id="A0A835UFX4"/>
<keyword evidence="4" id="KW-1185">Reference proteome</keyword>
<evidence type="ECO:0000256" key="1">
    <source>
        <dbReference type="SAM" id="MobiDB-lite"/>
    </source>
</evidence>
<proteinExistence type="predicted"/>
<protein>
    <submittedName>
        <fullName evidence="3">Uncharacterized protein</fullName>
    </submittedName>
</protein>
<organism evidence="3 5">
    <name type="scientific">Vanilla planifolia</name>
    <name type="common">Vanilla</name>
    <dbReference type="NCBI Taxonomy" id="51239"/>
    <lineage>
        <taxon>Eukaryota</taxon>
        <taxon>Viridiplantae</taxon>
        <taxon>Streptophyta</taxon>
        <taxon>Embryophyta</taxon>
        <taxon>Tracheophyta</taxon>
        <taxon>Spermatophyta</taxon>
        <taxon>Magnoliopsida</taxon>
        <taxon>Liliopsida</taxon>
        <taxon>Asparagales</taxon>
        <taxon>Orchidaceae</taxon>
        <taxon>Vanilloideae</taxon>
        <taxon>Vanilleae</taxon>
        <taxon>Vanilla</taxon>
    </lineage>
</organism>
<name>A0A835UFX4_VANPL</name>
<dbReference type="EMBL" id="JADCNL010000012">
    <property type="protein sequence ID" value="KAG0458084.1"/>
    <property type="molecule type" value="Genomic_DNA"/>
</dbReference>
<evidence type="ECO:0000313" key="5">
    <source>
        <dbReference type="Proteomes" id="UP000639772"/>
    </source>
</evidence>
<evidence type="ECO:0000313" key="2">
    <source>
        <dbReference type="EMBL" id="KAG0458084.1"/>
    </source>
</evidence>
<dbReference type="Proteomes" id="UP000639772">
    <property type="component" value="Chromosome 12"/>
</dbReference>
<sequence>MRHNIEEEMVQMQIAAACAALRWTRGRTWPRCENDKTSPATAVRLGGRRRLRASDDPTKPASVGRSTSTP</sequence>
<evidence type="ECO:0000313" key="4">
    <source>
        <dbReference type="Proteomes" id="UP000636800"/>
    </source>
</evidence>